<evidence type="ECO:0000313" key="3">
    <source>
        <dbReference type="WBParaSite" id="ASIM_0000913701-mRNA-1"/>
    </source>
</evidence>
<reference evidence="3" key="1">
    <citation type="submission" date="2017-02" db="UniProtKB">
        <authorList>
            <consortium name="WormBaseParasite"/>
        </authorList>
    </citation>
    <scope>IDENTIFICATION</scope>
</reference>
<keyword evidence="2" id="KW-1185">Reference proteome</keyword>
<dbReference type="Proteomes" id="UP000267096">
    <property type="component" value="Unassembled WGS sequence"/>
</dbReference>
<dbReference type="EMBL" id="UYRR01025387">
    <property type="protein sequence ID" value="VDK35001.1"/>
    <property type="molecule type" value="Genomic_DNA"/>
</dbReference>
<dbReference type="OrthoDB" id="5862512at2759"/>
<dbReference type="AlphaFoldDB" id="A0A0M3JN97"/>
<organism evidence="3">
    <name type="scientific">Anisakis simplex</name>
    <name type="common">Herring worm</name>
    <dbReference type="NCBI Taxonomy" id="6269"/>
    <lineage>
        <taxon>Eukaryota</taxon>
        <taxon>Metazoa</taxon>
        <taxon>Ecdysozoa</taxon>
        <taxon>Nematoda</taxon>
        <taxon>Chromadorea</taxon>
        <taxon>Rhabditida</taxon>
        <taxon>Spirurina</taxon>
        <taxon>Ascaridomorpha</taxon>
        <taxon>Ascaridoidea</taxon>
        <taxon>Anisakidae</taxon>
        <taxon>Anisakis</taxon>
        <taxon>Anisakis simplex complex</taxon>
    </lineage>
</organism>
<accession>A0A0M3JN97</accession>
<gene>
    <name evidence="1" type="ORF">ASIM_LOCUS8876</name>
</gene>
<name>A0A0M3JN97_ANISI</name>
<dbReference type="WBParaSite" id="ASIM_0000913701-mRNA-1">
    <property type="protein sequence ID" value="ASIM_0000913701-mRNA-1"/>
    <property type="gene ID" value="ASIM_0000913701"/>
</dbReference>
<evidence type="ECO:0000313" key="1">
    <source>
        <dbReference type="EMBL" id="VDK35001.1"/>
    </source>
</evidence>
<protein>
    <submittedName>
        <fullName evidence="3">Laminin N-terminal domain-containing protein</fullName>
    </submittedName>
</protein>
<reference evidence="1 2" key="2">
    <citation type="submission" date="2018-11" db="EMBL/GenBank/DDBJ databases">
        <authorList>
            <consortium name="Pathogen Informatics"/>
        </authorList>
    </citation>
    <scope>NUCLEOTIDE SEQUENCE [LARGE SCALE GENOMIC DNA]</scope>
</reference>
<evidence type="ECO:0000313" key="2">
    <source>
        <dbReference type="Proteomes" id="UP000267096"/>
    </source>
</evidence>
<proteinExistence type="predicted"/>
<sequence>MCGAEILAGSSYTPDCWCEKRGGALFCSQAPNENHNYRLLVTGDRLYDLTGIPFTDYIVNTANEFELRFVFHSLI</sequence>